<dbReference type="EMBL" id="FNDI01000017">
    <property type="protein sequence ID" value="SDI46966.1"/>
    <property type="molecule type" value="Genomic_DNA"/>
</dbReference>
<feature type="transmembrane region" description="Helical" evidence="1">
    <location>
        <begin position="12"/>
        <end position="31"/>
    </location>
</feature>
<keyword evidence="1" id="KW-0812">Transmembrane</keyword>
<organism evidence="2 3">
    <name type="scientific">Paraburkholderia steynii</name>
    <dbReference type="NCBI Taxonomy" id="1245441"/>
    <lineage>
        <taxon>Bacteria</taxon>
        <taxon>Pseudomonadati</taxon>
        <taxon>Pseudomonadota</taxon>
        <taxon>Betaproteobacteria</taxon>
        <taxon>Burkholderiales</taxon>
        <taxon>Burkholderiaceae</taxon>
        <taxon>Paraburkholderia</taxon>
    </lineage>
</organism>
<keyword evidence="1" id="KW-0472">Membrane</keyword>
<evidence type="ECO:0000256" key="1">
    <source>
        <dbReference type="SAM" id="Phobius"/>
    </source>
</evidence>
<sequence>MWPLYREDRGPVWGTKFCWFTRLLLVVVVTVRNANDAVRFDIAYFSALDRAHSPVGTLPPPVFFNVSAILLPLLAVMICP</sequence>
<name>A0A7Z7FJ52_9BURK</name>
<dbReference type="Proteomes" id="UP000198900">
    <property type="component" value="Unassembled WGS sequence"/>
</dbReference>
<gene>
    <name evidence="2" type="ORF">SAMN04487926_117162</name>
</gene>
<dbReference type="AlphaFoldDB" id="A0A7Z7FJ52"/>
<evidence type="ECO:0000313" key="2">
    <source>
        <dbReference type="EMBL" id="SDI46966.1"/>
    </source>
</evidence>
<feature type="transmembrane region" description="Helical" evidence="1">
    <location>
        <begin position="62"/>
        <end position="79"/>
    </location>
</feature>
<protein>
    <submittedName>
        <fullName evidence="2">Uncharacterized protein</fullName>
    </submittedName>
</protein>
<reference evidence="2" key="1">
    <citation type="submission" date="2016-10" db="EMBL/GenBank/DDBJ databases">
        <authorList>
            <person name="Varghese N."/>
            <person name="Submissions S."/>
        </authorList>
    </citation>
    <scope>NUCLEOTIDE SEQUENCE [LARGE SCALE GENOMIC DNA]</scope>
    <source>
        <strain evidence="2">YR281</strain>
    </source>
</reference>
<accession>A0A7Z7FJ52</accession>
<proteinExistence type="predicted"/>
<evidence type="ECO:0000313" key="3">
    <source>
        <dbReference type="Proteomes" id="UP000198900"/>
    </source>
</evidence>
<keyword evidence="1" id="KW-1133">Transmembrane helix</keyword>
<comment type="caution">
    <text evidence="2">The sequence shown here is derived from an EMBL/GenBank/DDBJ whole genome shotgun (WGS) entry which is preliminary data.</text>
</comment>
<keyword evidence="3" id="KW-1185">Reference proteome</keyword>